<dbReference type="PANTHER" id="PTHR23389:SF9">
    <property type="entry name" value="DNA LIGASE"/>
    <property type="match status" value="1"/>
</dbReference>
<dbReference type="FunFam" id="1.10.150.20:FF:000006">
    <property type="entry name" value="DNA ligase"/>
    <property type="match status" value="1"/>
</dbReference>
<dbReference type="PIRSF" id="PIRSF001604">
    <property type="entry name" value="LigA"/>
    <property type="match status" value="1"/>
</dbReference>
<evidence type="ECO:0000256" key="3">
    <source>
        <dbReference type="ARBA" id="ARBA00013308"/>
    </source>
</evidence>
<dbReference type="InterPro" id="IPR012340">
    <property type="entry name" value="NA-bd_OB-fold"/>
</dbReference>
<dbReference type="EMBL" id="JAGQHS010000038">
    <property type="protein sequence ID" value="MCA9755994.1"/>
    <property type="molecule type" value="Genomic_DNA"/>
</dbReference>
<comment type="cofactor">
    <cofactor evidence="14">
        <name>Mg(2+)</name>
        <dbReference type="ChEBI" id="CHEBI:18420"/>
    </cofactor>
    <cofactor evidence="14">
        <name>Mn(2+)</name>
        <dbReference type="ChEBI" id="CHEBI:29035"/>
    </cofactor>
</comment>
<dbReference type="CDD" id="cd00114">
    <property type="entry name" value="LIGANc"/>
    <property type="match status" value="1"/>
</dbReference>
<dbReference type="PANTHER" id="PTHR23389">
    <property type="entry name" value="CHROMOSOME TRANSMISSION FIDELITY FACTOR 18"/>
    <property type="match status" value="1"/>
</dbReference>
<protein>
    <recommendedName>
        <fullName evidence="3 14">DNA ligase</fullName>
        <ecNumber evidence="2 14">6.5.1.2</ecNumber>
    </recommendedName>
    <alternativeName>
        <fullName evidence="14">Polydeoxyribonucleotide synthase [NAD(+)]</fullName>
    </alternativeName>
</protein>
<keyword evidence="4 14" id="KW-0436">Ligase</keyword>
<dbReference type="GO" id="GO:0005829">
    <property type="term" value="C:cytosol"/>
    <property type="evidence" value="ECO:0007669"/>
    <property type="project" value="TreeGrafter"/>
</dbReference>
<dbReference type="InterPro" id="IPR004150">
    <property type="entry name" value="NAD_DNA_ligase_OB"/>
</dbReference>
<feature type="binding site" evidence="14">
    <location>
        <position position="143"/>
    </location>
    <ligand>
        <name>NAD(+)</name>
        <dbReference type="ChEBI" id="CHEBI:57540"/>
    </ligand>
</feature>
<dbReference type="Pfam" id="PF12826">
    <property type="entry name" value="HHH_2"/>
    <property type="match status" value="1"/>
</dbReference>
<dbReference type="Pfam" id="PF14520">
    <property type="entry name" value="HHH_5"/>
    <property type="match status" value="1"/>
</dbReference>
<dbReference type="Gene3D" id="6.20.10.30">
    <property type="match status" value="1"/>
</dbReference>
<comment type="catalytic activity">
    <reaction evidence="12 14">
        <text>NAD(+) + (deoxyribonucleotide)n-3'-hydroxyl + 5'-phospho-(deoxyribonucleotide)m = (deoxyribonucleotide)n+m + AMP + beta-nicotinamide D-nucleotide.</text>
        <dbReference type="EC" id="6.5.1.2"/>
    </reaction>
</comment>
<feature type="binding site" evidence="14">
    <location>
        <position position="340"/>
    </location>
    <ligand>
        <name>NAD(+)</name>
        <dbReference type="ChEBI" id="CHEBI:57540"/>
    </ligand>
</feature>
<dbReference type="GO" id="GO:0003911">
    <property type="term" value="F:DNA ligase (NAD+) activity"/>
    <property type="evidence" value="ECO:0007669"/>
    <property type="project" value="UniProtKB-UniRule"/>
</dbReference>
<dbReference type="Pfam" id="PF03120">
    <property type="entry name" value="OB_DNA_ligase"/>
    <property type="match status" value="1"/>
</dbReference>
<evidence type="ECO:0000256" key="1">
    <source>
        <dbReference type="ARBA" id="ARBA00004067"/>
    </source>
</evidence>
<comment type="caution">
    <text evidence="17">The sequence shown here is derived from an EMBL/GenBank/DDBJ whole genome shotgun (WGS) entry which is preliminary data.</text>
</comment>
<dbReference type="InterPro" id="IPR001357">
    <property type="entry name" value="BRCT_dom"/>
</dbReference>
<evidence type="ECO:0000256" key="7">
    <source>
        <dbReference type="ARBA" id="ARBA00022763"/>
    </source>
</evidence>
<evidence type="ECO:0000256" key="11">
    <source>
        <dbReference type="ARBA" id="ARBA00023204"/>
    </source>
</evidence>
<evidence type="ECO:0000256" key="12">
    <source>
        <dbReference type="ARBA" id="ARBA00034005"/>
    </source>
</evidence>
<evidence type="ECO:0000256" key="10">
    <source>
        <dbReference type="ARBA" id="ARBA00023027"/>
    </source>
</evidence>
<evidence type="ECO:0000313" key="18">
    <source>
        <dbReference type="Proteomes" id="UP000739538"/>
    </source>
</evidence>
<keyword evidence="8 14" id="KW-0862">Zinc</keyword>
<reference evidence="17" key="2">
    <citation type="journal article" date="2021" name="Microbiome">
        <title>Successional dynamics and alternative stable states in a saline activated sludge microbial community over 9 years.</title>
        <authorList>
            <person name="Wang Y."/>
            <person name="Ye J."/>
            <person name="Ju F."/>
            <person name="Liu L."/>
            <person name="Boyd J.A."/>
            <person name="Deng Y."/>
            <person name="Parks D.H."/>
            <person name="Jiang X."/>
            <person name="Yin X."/>
            <person name="Woodcroft B.J."/>
            <person name="Tyson G.W."/>
            <person name="Hugenholtz P."/>
            <person name="Polz M.F."/>
            <person name="Zhang T."/>
        </authorList>
    </citation>
    <scope>NUCLEOTIDE SEQUENCE</scope>
    <source>
        <strain evidence="17">HKST-UBA02</strain>
    </source>
</reference>
<feature type="binding site" evidence="14">
    <location>
        <position position="316"/>
    </location>
    <ligand>
        <name>NAD(+)</name>
        <dbReference type="ChEBI" id="CHEBI:57540"/>
    </ligand>
</feature>
<dbReference type="Pfam" id="PF03119">
    <property type="entry name" value="DNA_ligase_ZBD"/>
    <property type="match status" value="1"/>
</dbReference>
<keyword evidence="14" id="KW-0464">Manganese</keyword>
<feature type="binding site" evidence="14">
    <location>
        <position position="120"/>
    </location>
    <ligand>
        <name>NAD(+)</name>
        <dbReference type="ChEBI" id="CHEBI:57540"/>
    </ligand>
</feature>
<comment type="similarity">
    <text evidence="13 14">Belongs to the NAD-dependent DNA ligase family. LigA subfamily.</text>
</comment>
<dbReference type="Pfam" id="PF00533">
    <property type="entry name" value="BRCT"/>
    <property type="match status" value="1"/>
</dbReference>
<keyword evidence="6 14" id="KW-0479">Metal-binding</keyword>
<dbReference type="InterPro" id="IPR013839">
    <property type="entry name" value="DNAligase_adenylation"/>
</dbReference>
<keyword evidence="7 14" id="KW-0227">DNA damage</keyword>
<dbReference type="Gene3D" id="3.40.50.10190">
    <property type="entry name" value="BRCT domain"/>
    <property type="match status" value="1"/>
</dbReference>
<feature type="binding site" evidence="14">
    <location>
        <position position="452"/>
    </location>
    <ligand>
        <name>Zn(2+)</name>
        <dbReference type="ChEBI" id="CHEBI:29105"/>
    </ligand>
</feature>
<comment type="function">
    <text evidence="1 14">DNA ligase that catalyzes the formation of phosphodiester linkages between 5'-phosphoryl and 3'-hydroxyl groups in double-stranded DNA using NAD as a coenzyme and as the energy source for the reaction. It is essential for DNA replication and repair of damaged DNA.</text>
</comment>
<evidence type="ECO:0000256" key="4">
    <source>
        <dbReference type="ARBA" id="ARBA00022598"/>
    </source>
</evidence>
<feature type="region of interest" description="Disordered" evidence="15">
    <location>
        <begin position="162"/>
        <end position="187"/>
    </location>
</feature>
<dbReference type="SMART" id="SM00292">
    <property type="entry name" value="BRCT"/>
    <property type="match status" value="1"/>
</dbReference>
<dbReference type="FunFam" id="3.40.50.10190:FF:000054">
    <property type="entry name" value="DNA ligase"/>
    <property type="match status" value="1"/>
</dbReference>
<dbReference type="HAMAP" id="MF_01588">
    <property type="entry name" value="DNA_ligase_A"/>
    <property type="match status" value="1"/>
</dbReference>
<dbReference type="SUPFAM" id="SSF50249">
    <property type="entry name" value="Nucleic acid-binding proteins"/>
    <property type="match status" value="1"/>
</dbReference>
<dbReference type="Proteomes" id="UP000739538">
    <property type="component" value="Unassembled WGS sequence"/>
</dbReference>
<dbReference type="FunFam" id="2.40.50.140:FF:000012">
    <property type="entry name" value="DNA ligase"/>
    <property type="match status" value="1"/>
</dbReference>
<dbReference type="NCBIfam" id="NF005932">
    <property type="entry name" value="PRK07956.1"/>
    <property type="match status" value="1"/>
</dbReference>
<name>A0A956NBA7_UNCEI</name>
<reference evidence="17" key="1">
    <citation type="submission" date="2020-04" db="EMBL/GenBank/DDBJ databases">
        <authorList>
            <person name="Zhang T."/>
        </authorList>
    </citation>
    <scope>NUCLEOTIDE SEQUENCE</scope>
    <source>
        <strain evidence="17">HKST-UBA02</strain>
    </source>
</reference>
<dbReference type="Gene3D" id="2.40.50.140">
    <property type="entry name" value="Nucleic acid-binding proteins"/>
    <property type="match status" value="1"/>
</dbReference>
<feature type="binding site" evidence="14">
    <location>
        <position position="457"/>
    </location>
    <ligand>
        <name>Zn(2+)</name>
        <dbReference type="ChEBI" id="CHEBI:29105"/>
    </ligand>
</feature>
<dbReference type="PROSITE" id="PS50172">
    <property type="entry name" value="BRCT"/>
    <property type="match status" value="1"/>
</dbReference>
<dbReference type="SUPFAM" id="SSF47781">
    <property type="entry name" value="RuvA domain 2-like"/>
    <property type="match status" value="1"/>
</dbReference>
<evidence type="ECO:0000259" key="16">
    <source>
        <dbReference type="PROSITE" id="PS50172"/>
    </source>
</evidence>
<evidence type="ECO:0000313" key="17">
    <source>
        <dbReference type="EMBL" id="MCA9755994.1"/>
    </source>
</evidence>
<accession>A0A956NBA7</accession>
<dbReference type="Gene3D" id="1.10.287.610">
    <property type="entry name" value="Helix hairpin bin"/>
    <property type="match status" value="1"/>
</dbReference>
<keyword evidence="5 14" id="KW-0235">DNA replication</keyword>
<dbReference type="EC" id="6.5.1.2" evidence="2 14"/>
<evidence type="ECO:0000256" key="15">
    <source>
        <dbReference type="SAM" id="MobiDB-lite"/>
    </source>
</evidence>
<organism evidence="17 18">
    <name type="scientific">Eiseniibacteriota bacterium</name>
    <dbReference type="NCBI Taxonomy" id="2212470"/>
    <lineage>
        <taxon>Bacteria</taxon>
        <taxon>Candidatus Eiseniibacteriota</taxon>
    </lineage>
</organism>
<dbReference type="Gene3D" id="1.10.150.20">
    <property type="entry name" value="5' to 3' exonuclease, C-terminal subdomain"/>
    <property type="match status" value="2"/>
</dbReference>
<evidence type="ECO:0000256" key="2">
    <source>
        <dbReference type="ARBA" id="ARBA00012722"/>
    </source>
</evidence>
<dbReference type="InterPro" id="IPR041663">
    <property type="entry name" value="DisA/LigA_HHH"/>
</dbReference>
<dbReference type="InterPro" id="IPR010994">
    <property type="entry name" value="RuvA_2-like"/>
</dbReference>
<dbReference type="FunFam" id="1.10.150.20:FF:000007">
    <property type="entry name" value="DNA ligase"/>
    <property type="match status" value="1"/>
</dbReference>
<dbReference type="GO" id="GO:0046872">
    <property type="term" value="F:metal ion binding"/>
    <property type="evidence" value="ECO:0007669"/>
    <property type="project" value="UniProtKB-KW"/>
</dbReference>
<dbReference type="InterPro" id="IPR036420">
    <property type="entry name" value="BRCT_dom_sf"/>
</dbReference>
<dbReference type="AlphaFoldDB" id="A0A956NBA7"/>
<dbReference type="SUPFAM" id="SSF52113">
    <property type="entry name" value="BRCT domain"/>
    <property type="match status" value="1"/>
</dbReference>
<evidence type="ECO:0000256" key="8">
    <source>
        <dbReference type="ARBA" id="ARBA00022833"/>
    </source>
</evidence>
<feature type="domain" description="BRCT" evidence="16">
    <location>
        <begin position="622"/>
        <end position="700"/>
    </location>
</feature>
<feature type="binding site" evidence="14">
    <location>
        <position position="437"/>
    </location>
    <ligand>
        <name>Zn(2+)</name>
        <dbReference type="ChEBI" id="CHEBI:29105"/>
    </ligand>
</feature>
<dbReference type="Gene3D" id="3.30.470.30">
    <property type="entry name" value="DNA ligase/mRNA capping enzyme"/>
    <property type="match status" value="1"/>
</dbReference>
<dbReference type="InterPro" id="IPR001679">
    <property type="entry name" value="DNA_ligase"/>
</dbReference>
<keyword evidence="11 14" id="KW-0234">DNA repair</keyword>
<evidence type="ECO:0000256" key="6">
    <source>
        <dbReference type="ARBA" id="ARBA00022723"/>
    </source>
</evidence>
<evidence type="ECO:0000256" key="9">
    <source>
        <dbReference type="ARBA" id="ARBA00022842"/>
    </source>
</evidence>
<sequence>MNPTNSEQARERIEELRSTIAAHDHRYYVLAEPSVSDRDYDALMAELLALEERFPEHFDPSSPTQRVGGEPIEGFATLPHSRPMLSLGNTYSEDELREFDARVARFLGDDAPESRTYTAELKIDGVGIALRYEHGRFVLGLTRGDGGRGDDVTQNLRTVRGLPSRIGPRRTDTPGASAANRGAPPASEVAIPEQLEVRGEIYIRRSEFLAWNERREAEGLPRFMNPRNTAAGTLKMLDSREVARRPLRIWLYQVVSPESHGLTSQSNTLAYLRALGFPVEPHGAKLVGIDAVLDHCREWSERRLALDYETDGMVIKLDDYALQERLGFTSKAPRWGIAYKFETTEAVTQVETIEVQIGRTGNATPVAHLAPVELLGTVVKRATLHNQDEIERLGVRVGDWVAIEKGGEIIPKVIRVLEERRTGEETPFVFPSECPVCGAGLVRAEGEVAVRCTNEFCPAQTKARILHFVARGVLDVEGVGESLVEQLVDRGLVADPADLYALQKDDLVQLERMGEKSAQNIITAIEGSRSPSLARFVLGLGIKHVGGTAARVLAERFGSLDALRTAKEEELIETPGIGPEIAGSVRGFFSREETLALLQKFERAGVVPLTQEPILPDREAGDETAPLSGKTFVLTGTLANRTRDEAAEAIRARGGKVTSSVSKKTSFVVAGEAAGSKLEKAQALGITVLDEAAFESLLES</sequence>
<dbReference type="InterPro" id="IPR003583">
    <property type="entry name" value="Hlx-hairpin-Hlx_DNA-bd_motif"/>
</dbReference>
<feature type="binding site" evidence="14">
    <location>
        <position position="200"/>
    </location>
    <ligand>
        <name>NAD(+)</name>
        <dbReference type="ChEBI" id="CHEBI:57540"/>
    </ligand>
</feature>
<dbReference type="SMART" id="SM00278">
    <property type="entry name" value="HhH1"/>
    <property type="match status" value="3"/>
</dbReference>
<keyword evidence="10 14" id="KW-0520">NAD</keyword>
<dbReference type="InterPro" id="IPR018239">
    <property type="entry name" value="DNA_ligase_AS"/>
</dbReference>
<gene>
    <name evidence="14 17" type="primary">ligA</name>
    <name evidence="17" type="ORF">KDA27_09350</name>
</gene>
<dbReference type="GO" id="GO:0006281">
    <property type="term" value="P:DNA repair"/>
    <property type="evidence" value="ECO:0007669"/>
    <property type="project" value="UniProtKB-KW"/>
</dbReference>
<dbReference type="SUPFAM" id="SSF56091">
    <property type="entry name" value="DNA ligase/mRNA capping enzyme, catalytic domain"/>
    <property type="match status" value="1"/>
</dbReference>
<keyword evidence="9 14" id="KW-0460">Magnesium</keyword>
<dbReference type="GO" id="GO:0003677">
    <property type="term" value="F:DNA binding"/>
    <property type="evidence" value="ECO:0007669"/>
    <property type="project" value="InterPro"/>
</dbReference>
<feature type="active site" description="N6-AMP-lysine intermediate" evidence="14">
    <location>
        <position position="122"/>
    </location>
</feature>
<evidence type="ECO:0000256" key="14">
    <source>
        <dbReference type="HAMAP-Rule" id="MF_01588"/>
    </source>
</evidence>
<feature type="binding site" evidence="14">
    <location>
        <begin position="37"/>
        <end position="41"/>
    </location>
    <ligand>
        <name>NAD(+)</name>
        <dbReference type="ChEBI" id="CHEBI:57540"/>
    </ligand>
</feature>
<dbReference type="Pfam" id="PF01653">
    <property type="entry name" value="DNA_ligase_aden"/>
    <property type="match status" value="1"/>
</dbReference>
<dbReference type="InterPro" id="IPR004149">
    <property type="entry name" value="Znf_DNAligase_C4"/>
</dbReference>
<evidence type="ECO:0000256" key="5">
    <source>
        <dbReference type="ARBA" id="ARBA00022705"/>
    </source>
</evidence>
<dbReference type="CDD" id="cd17748">
    <property type="entry name" value="BRCT_DNA_ligase_like"/>
    <property type="match status" value="1"/>
</dbReference>
<proteinExistence type="inferred from homology"/>
<dbReference type="NCBIfam" id="TIGR00575">
    <property type="entry name" value="dnlj"/>
    <property type="match status" value="1"/>
</dbReference>
<feature type="binding site" evidence="14">
    <location>
        <position position="434"/>
    </location>
    <ligand>
        <name>Zn(2+)</name>
        <dbReference type="ChEBI" id="CHEBI:29105"/>
    </ligand>
</feature>
<evidence type="ECO:0000256" key="13">
    <source>
        <dbReference type="ARBA" id="ARBA00060881"/>
    </source>
</evidence>
<dbReference type="PROSITE" id="PS01055">
    <property type="entry name" value="DNA_LIGASE_N1"/>
    <property type="match status" value="1"/>
</dbReference>
<dbReference type="InterPro" id="IPR013840">
    <property type="entry name" value="DNAligase_N"/>
</dbReference>
<feature type="binding site" evidence="14">
    <location>
        <begin position="86"/>
        <end position="87"/>
    </location>
    <ligand>
        <name>NAD(+)</name>
        <dbReference type="ChEBI" id="CHEBI:57540"/>
    </ligand>
</feature>
<dbReference type="SMART" id="SM00532">
    <property type="entry name" value="LIGANc"/>
    <property type="match status" value="1"/>
</dbReference>
<dbReference type="GO" id="GO:0006260">
    <property type="term" value="P:DNA replication"/>
    <property type="evidence" value="ECO:0007669"/>
    <property type="project" value="UniProtKB-KW"/>
</dbReference>